<proteinExistence type="predicted"/>
<name>A0ABX5XIG5_9BACT</name>
<organism evidence="2 3">
    <name type="scientific">Stieleria magnilauensis</name>
    <dbReference type="NCBI Taxonomy" id="2527963"/>
    <lineage>
        <taxon>Bacteria</taxon>
        <taxon>Pseudomonadati</taxon>
        <taxon>Planctomycetota</taxon>
        <taxon>Planctomycetia</taxon>
        <taxon>Pirellulales</taxon>
        <taxon>Pirellulaceae</taxon>
        <taxon>Stieleria</taxon>
    </lineage>
</organism>
<feature type="compositionally biased region" description="Basic and acidic residues" evidence="1">
    <location>
        <begin position="58"/>
        <end position="69"/>
    </location>
</feature>
<protein>
    <submittedName>
        <fullName evidence="2">Uncharacterized protein</fullName>
    </submittedName>
</protein>
<gene>
    <name evidence="2" type="ORF">TBK1r_07050</name>
</gene>
<evidence type="ECO:0000313" key="3">
    <source>
        <dbReference type="Proteomes" id="UP000318081"/>
    </source>
</evidence>
<dbReference type="EMBL" id="CP036432">
    <property type="protein sequence ID" value="QDV81783.1"/>
    <property type="molecule type" value="Genomic_DNA"/>
</dbReference>
<accession>A0ABX5XIG5</accession>
<sequence length="96" mass="10656">MSLGHLAGPKALATHPMKASAAIASSLHRHTLVVKSSQPFLKNGSKSPAVRRTTHRRNREERFETPPKDNAGKHFWRLAAISPVKKVKQAAFVRVR</sequence>
<evidence type="ECO:0000256" key="1">
    <source>
        <dbReference type="SAM" id="MobiDB-lite"/>
    </source>
</evidence>
<reference evidence="2 3" key="1">
    <citation type="submission" date="2019-02" db="EMBL/GenBank/DDBJ databases">
        <title>Deep-cultivation of Planctomycetes and their phenomic and genomic characterization uncovers novel biology.</title>
        <authorList>
            <person name="Wiegand S."/>
            <person name="Jogler M."/>
            <person name="Boedeker C."/>
            <person name="Pinto D."/>
            <person name="Vollmers J."/>
            <person name="Rivas-Marin E."/>
            <person name="Kohn T."/>
            <person name="Peeters S.H."/>
            <person name="Heuer A."/>
            <person name="Rast P."/>
            <person name="Oberbeckmann S."/>
            <person name="Bunk B."/>
            <person name="Jeske O."/>
            <person name="Meyerdierks A."/>
            <person name="Storesund J.E."/>
            <person name="Kallscheuer N."/>
            <person name="Luecker S."/>
            <person name="Lage O.M."/>
            <person name="Pohl T."/>
            <person name="Merkel B.J."/>
            <person name="Hornburger P."/>
            <person name="Mueller R.-W."/>
            <person name="Bruemmer F."/>
            <person name="Labrenz M."/>
            <person name="Spormann A.M."/>
            <person name="Op den Camp H."/>
            <person name="Overmann J."/>
            <person name="Amann R."/>
            <person name="Jetten M.S.M."/>
            <person name="Mascher T."/>
            <person name="Medema M.H."/>
            <person name="Devos D.P."/>
            <person name="Kaster A.-K."/>
            <person name="Ovreas L."/>
            <person name="Rohde M."/>
            <person name="Galperin M.Y."/>
            <person name="Jogler C."/>
        </authorList>
    </citation>
    <scope>NUCLEOTIDE SEQUENCE [LARGE SCALE GENOMIC DNA]</scope>
    <source>
        <strain evidence="2 3">TBK1r</strain>
    </source>
</reference>
<keyword evidence="3" id="KW-1185">Reference proteome</keyword>
<feature type="region of interest" description="Disordered" evidence="1">
    <location>
        <begin position="39"/>
        <end position="69"/>
    </location>
</feature>
<dbReference type="Proteomes" id="UP000318081">
    <property type="component" value="Chromosome"/>
</dbReference>
<evidence type="ECO:0000313" key="2">
    <source>
        <dbReference type="EMBL" id="QDV81783.1"/>
    </source>
</evidence>